<sequence length="127" mass="12791">MSGVLRLLHDVVQRLVVDGRHDQGVHALRDHVLDLRDLLVGVVLAEDQLGLVALGLEFLHDVVAVGDPALGGLGRHGDADGGPLGASLVLLAAALAVLAAGGQGEGEGDGGGRRGECGSAVAHDDHP</sequence>
<protein>
    <submittedName>
        <fullName evidence="1">Uncharacterized protein</fullName>
    </submittedName>
</protein>
<reference evidence="1" key="1">
    <citation type="submission" date="2024-07" db="EMBL/GenBank/DDBJ databases">
        <title>Genome sequencing of plant associated microbes to promote plant fitness in Sorghum bicolor and Oryza sativa.</title>
        <authorList>
            <person name="Coleman-Derr D."/>
        </authorList>
    </citation>
    <scope>NUCLEOTIDE SEQUENCE</scope>
    <source>
        <strain evidence="1">SAI-173</strain>
    </source>
</reference>
<dbReference type="Proteomes" id="UP001565447">
    <property type="component" value="Unassembled WGS sequence"/>
</dbReference>
<organism evidence="1 2">
    <name type="scientific">Streptomyces albogriseolus</name>
    <dbReference type="NCBI Taxonomy" id="1887"/>
    <lineage>
        <taxon>Bacteria</taxon>
        <taxon>Bacillati</taxon>
        <taxon>Actinomycetota</taxon>
        <taxon>Actinomycetes</taxon>
        <taxon>Kitasatosporales</taxon>
        <taxon>Streptomycetaceae</taxon>
        <taxon>Streptomyces</taxon>
        <taxon>Streptomyces albogriseolus group</taxon>
    </lineage>
</organism>
<evidence type="ECO:0000313" key="1">
    <source>
        <dbReference type="EMBL" id="MEY9811899.1"/>
    </source>
</evidence>
<proteinExistence type="predicted"/>
<evidence type="ECO:0000313" key="2">
    <source>
        <dbReference type="Proteomes" id="UP001565447"/>
    </source>
</evidence>
<comment type="caution">
    <text evidence="1">The sequence shown here is derived from an EMBL/GenBank/DDBJ whole genome shotgun (WGS) entry which is preliminary data.</text>
</comment>
<keyword evidence="2" id="KW-1185">Reference proteome</keyword>
<dbReference type="EMBL" id="JBGCBD010000002">
    <property type="protein sequence ID" value="MEY9811899.1"/>
    <property type="molecule type" value="Genomic_DNA"/>
</dbReference>
<accession>A0ACC6UK24</accession>
<name>A0ACC6UK24_STRAO</name>
<gene>
    <name evidence="1" type="ORF">RKD21_002156</name>
</gene>